<dbReference type="GeneID" id="92078331"/>
<dbReference type="EMBL" id="JAQQWE010000006">
    <property type="protein sequence ID" value="KAK7948161.1"/>
    <property type="molecule type" value="Genomic_DNA"/>
</dbReference>
<evidence type="ECO:0000256" key="4">
    <source>
        <dbReference type="RuleBase" id="RU000363"/>
    </source>
</evidence>
<name>A0ABR1Q7U1_9PEZI</name>
<dbReference type="PROSITE" id="PS00061">
    <property type="entry name" value="ADH_SHORT"/>
    <property type="match status" value="1"/>
</dbReference>
<dbReference type="PANTHER" id="PTHR24322">
    <property type="entry name" value="PKSB"/>
    <property type="match status" value="1"/>
</dbReference>
<evidence type="ECO:0000313" key="6">
    <source>
        <dbReference type="EMBL" id="KAK7948161.1"/>
    </source>
</evidence>
<evidence type="ECO:0000256" key="1">
    <source>
        <dbReference type="ARBA" id="ARBA00006484"/>
    </source>
</evidence>
<accession>A0ABR1Q7U1</accession>
<evidence type="ECO:0000256" key="2">
    <source>
        <dbReference type="ARBA" id="ARBA00022857"/>
    </source>
</evidence>
<dbReference type="PRINTS" id="PR00081">
    <property type="entry name" value="GDHRDH"/>
</dbReference>
<keyword evidence="2" id="KW-0521">NADP</keyword>
<comment type="caution">
    <text evidence="6">The sequence shown here is derived from an EMBL/GenBank/DDBJ whole genome shotgun (WGS) entry which is preliminary data.</text>
</comment>
<dbReference type="InterPro" id="IPR002347">
    <property type="entry name" value="SDR_fam"/>
</dbReference>
<organism evidence="6 7">
    <name type="scientific">Apiospora aurea</name>
    <dbReference type="NCBI Taxonomy" id="335848"/>
    <lineage>
        <taxon>Eukaryota</taxon>
        <taxon>Fungi</taxon>
        <taxon>Dikarya</taxon>
        <taxon>Ascomycota</taxon>
        <taxon>Pezizomycotina</taxon>
        <taxon>Sordariomycetes</taxon>
        <taxon>Xylariomycetidae</taxon>
        <taxon>Amphisphaeriales</taxon>
        <taxon>Apiosporaceae</taxon>
        <taxon>Apiospora</taxon>
    </lineage>
</organism>
<keyword evidence="5" id="KW-0472">Membrane</keyword>
<feature type="transmembrane region" description="Helical" evidence="5">
    <location>
        <begin position="22"/>
        <end position="44"/>
    </location>
</feature>
<evidence type="ECO:0000313" key="7">
    <source>
        <dbReference type="Proteomes" id="UP001391051"/>
    </source>
</evidence>
<keyword evidence="3" id="KW-0560">Oxidoreductase</keyword>
<feature type="transmembrane region" description="Helical" evidence="5">
    <location>
        <begin position="56"/>
        <end position="73"/>
    </location>
</feature>
<dbReference type="InterPro" id="IPR020904">
    <property type="entry name" value="Sc_DH/Rdtase_CS"/>
</dbReference>
<evidence type="ECO:0000256" key="3">
    <source>
        <dbReference type="ARBA" id="ARBA00023002"/>
    </source>
</evidence>
<keyword evidence="7" id="KW-1185">Reference proteome</keyword>
<reference evidence="6 7" key="1">
    <citation type="submission" date="2023-01" db="EMBL/GenBank/DDBJ databases">
        <title>Analysis of 21 Apiospora genomes using comparative genomics revels a genus with tremendous synthesis potential of carbohydrate active enzymes and secondary metabolites.</title>
        <authorList>
            <person name="Sorensen T."/>
        </authorList>
    </citation>
    <scope>NUCLEOTIDE SEQUENCE [LARGE SCALE GENOMIC DNA]</scope>
    <source>
        <strain evidence="6 7">CBS 24483</strain>
    </source>
</reference>
<dbReference type="RefSeq" id="XP_066697667.1">
    <property type="nucleotide sequence ID" value="XM_066845269.1"/>
</dbReference>
<keyword evidence="5" id="KW-1133">Transmembrane helix</keyword>
<keyword evidence="5" id="KW-0812">Transmembrane</keyword>
<sequence length="370" mass="40251">MDHHPRPPQMRDSWFAPITIDLLLKVLNVTIFHPFIAWLIPLCFRAEHMDYDAMPMRLTIAWAFAVTMVWMGNQLSHKIAYGMPREVDLSEDVIVVTGGASGLGLLIAEVYGMRGATVAVLDTADLEATDARGITYYKCDVSDKAQIAKVAADIERDLGLPTILINNAAEVVGKKLLDMEAEEVERSISTNLLSHFYTIKQFLPGMLRNETGGTIVTVSSVIGHLGSAQLSDYAAAKAGVTALHKSLAAELYEMPEIKTILVTPGQLSTPLFRGVKTPHPFIAPVVEPVDVAKEIIAAIDMGLSDHIATPLYARWVDWYNVLPVGVQRLARRFSGVDQGMKTFVGRKGENVASGGEEGDANLENGVAGKI</sequence>
<evidence type="ECO:0000256" key="5">
    <source>
        <dbReference type="SAM" id="Phobius"/>
    </source>
</evidence>
<proteinExistence type="inferred from homology"/>
<dbReference type="PRINTS" id="PR00080">
    <property type="entry name" value="SDRFAMILY"/>
</dbReference>
<dbReference type="CDD" id="cd05339">
    <property type="entry name" value="17beta-HSDXI-like_SDR_c"/>
    <property type="match status" value="1"/>
</dbReference>
<comment type="similarity">
    <text evidence="1 4">Belongs to the short-chain dehydrogenases/reductases (SDR) family.</text>
</comment>
<dbReference type="PANTHER" id="PTHR24322:SF736">
    <property type="entry name" value="RETINOL DEHYDROGENASE 10"/>
    <property type="match status" value="1"/>
</dbReference>
<dbReference type="Proteomes" id="UP001391051">
    <property type="component" value="Unassembled WGS sequence"/>
</dbReference>
<protein>
    <submittedName>
        <fullName evidence="6">Short-chain dehydrogenase/reductase family</fullName>
    </submittedName>
</protein>
<dbReference type="SUPFAM" id="SSF51735">
    <property type="entry name" value="NAD(P)-binding Rossmann-fold domains"/>
    <property type="match status" value="1"/>
</dbReference>
<dbReference type="Gene3D" id="3.40.50.720">
    <property type="entry name" value="NAD(P)-binding Rossmann-like Domain"/>
    <property type="match status" value="1"/>
</dbReference>
<dbReference type="InterPro" id="IPR036291">
    <property type="entry name" value="NAD(P)-bd_dom_sf"/>
</dbReference>
<gene>
    <name evidence="6" type="ORF">PG986_009047</name>
</gene>
<dbReference type="Pfam" id="PF00106">
    <property type="entry name" value="adh_short"/>
    <property type="match status" value="1"/>
</dbReference>